<dbReference type="EMBL" id="HBKN01042156">
    <property type="protein sequence ID" value="CAE2330641.1"/>
    <property type="molecule type" value="Transcribed_RNA"/>
</dbReference>
<evidence type="ECO:0000313" key="3">
    <source>
        <dbReference type="EMBL" id="CAE2330641.1"/>
    </source>
</evidence>
<evidence type="ECO:0000313" key="2">
    <source>
        <dbReference type="EMBL" id="CAE2330622.1"/>
    </source>
</evidence>
<feature type="compositionally biased region" description="Polar residues" evidence="1">
    <location>
        <begin position="276"/>
        <end position="285"/>
    </location>
</feature>
<protein>
    <submittedName>
        <fullName evidence="3">Uncharacterized protein</fullName>
    </submittedName>
</protein>
<proteinExistence type="predicted"/>
<dbReference type="EMBL" id="HBKN01042144">
    <property type="protein sequence ID" value="CAE2330622.1"/>
    <property type="molecule type" value="Transcribed_RNA"/>
</dbReference>
<feature type="region of interest" description="Disordered" evidence="1">
    <location>
        <begin position="18"/>
        <end position="42"/>
    </location>
</feature>
<evidence type="ECO:0000256" key="1">
    <source>
        <dbReference type="SAM" id="MobiDB-lite"/>
    </source>
</evidence>
<accession>A0A6U6CNQ1</accession>
<dbReference type="AlphaFoldDB" id="A0A6U6CNQ1"/>
<reference evidence="3" key="1">
    <citation type="submission" date="2021-01" db="EMBL/GenBank/DDBJ databases">
        <authorList>
            <person name="Corre E."/>
            <person name="Pelletier E."/>
            <person name="Niang G."/>
            <person name="Scheremetjew M."/>
            <person name="Finn R."/>
            <person name="Kale V."/>
            <person name="Holt S."/>
            <person name="Cochrane G."/>
            <person name="Meng A."/>
            <person name="Brown T."/>
            <person name="Cohen L."/>
        </authorList>
    </citation>
    <scope>NUCLEOTIDE SEQUENCE</scope>
    <source>
        <strain evidence="3">CCMP 2712</strain>
    </source>
</reference>
<feature type="region of interest" description="Disordered" evidence="1">
    <location>
        <begin position="645"/>
        <end position="664"/>
    </location>
</feature>
<name>A0A6U6CNQ1_GUITH</name>
<sequence>MSSEFDLESFSRIGKSLSNASSLRSIRESLESSRQQTRRSREISFVSLSEVNTQIVDFHVDRGRHAVMLSSPRSESLQDSSSTTRNPFQHLVSLEDKNSLRASKMRKRQADKLHENRFISQRGSRELDAKPPKEKLVLPSSSFLAPERKESVYYKMQDKRYAAVPPIGHYDASYELVRPKTARLCYIAAKQHNVRSSSPQGHFKVSETHFTRSKSFEYAPSSISKSVENEMTSSPFNLRGEEERLMFSPQERKENSRDLQESISQVSFRRGHDPSEIQSTDQNSWLRPEKTQDFNKTSGRFVGDRALIAGYLALSRKEMFDLEYSPSVEILEITKRHTPTPDLSRSGRDHNDALERLGYVTPERTAATPYYPKVADPIRWSEQRNWFHATHPNNNKASVNMKTMLPRKWTSSGKVPLGLDLREESNSNLHLFNLKESHPMSRHIPSFEMRKSNSSHAEKLKTSSRSEWAHDPSFSLVYPRPSSVPRFDKMTNRVPLSSVEDEDLHTNHDGEPNYAVLRPRSLSPVRISKQVGRESHGGVMQKTGAGGLHGLDYWDGVRQAQGSLRSASPDFNKTIGREKNSILDSSMREMMQLARTIDSHFVEPYSKVGVKAYREGKESGEIWHPKDNVQIHRVHRVSLDSNSRSRVEVNKLNSSTGGEPESAKKFKSAFVDNILQKQRSPVK</sequence>
<feature type="region of interest" description="Disordered" evidence="1">
    <location>
        <begin position="247"/>
        <end position="289"/>
    </location>
</feature>
<feature type="compositionally biased region" description="Basic and acidic residues" evidence="1">
    <location>
        <begin position="247"/>
        <end position="260"/>
    </location>
</feature>
<organism evidence="3">
    <name type="scientific">Guillardia theta</name>
    <name type="common">Cryptophyte</name>
    <name type="synonym">Cryptomonas phi</name>
    <dbReference type="NCBI Taxonomy" id="55529"/>
    <lineage>
        <taxon>Eukaryota</taxon>
        <taxon>Cryptophyceae</taxon>
        <taxon>Pyrenomonadales</taxon>
        <taxon>Geminigeraceae</taxon>
        <taxon>Guillardia</taxon>
    </lineage>
</organism>
<gene>
    <name evidence="2" type="ORF">GTHE00462_LOCUS32971</name>
    <name evidence="3" type="ORF">GTHE00462_LOCUS32983</name>
</gene>